<dbReference type="OrthoDB" id="982527at2"/>
<dbReference type="PROSITE" id="PS51257">
    <property type="entry name" value="PROKAR_LIPOPROTEIN"/>
    <property type="match status" value="1"/>
</dbReference>
<evidence type="ECO:0000313" key="3">
    <source>
        <dbReference type="Proteomes" id="UP000244174"/>
    </source>
</evidence>
<dbReference type="Pfam" id="PF00188">
    <property type="entry name" value="CAP"/>
    <property type="match status" value="1"/>
</dbReference>
<dbReference type="AlphaFoldDB" id="A0A2T6AGD4"/>
<comment type="caution">
    <text evidence="2">The sequence shown here is derived from an EMBL/GenBank/DDBJ whole genome shotgun (WGS) entry which is preliminary data.</text>
</comment>
<dbReference type="PANTHER" id="PTHR31157">
    <property type="entry name" value="SCP DOMAIN-CONTAINING PROTEIN"/>
    <property type="match status" value="1"/>
</dbReference>
<protein>
    <submittedName>
        <fullName evidence="2">Cysteine-rich secretory protein family protein</fullName>
    </submittedName>
</protein>
<dbReference type="SUPFAM" id="SSF55797">
    <property type="entry name" value="PR-1-like"/>
    <property type="match status" value="1"/>
</dbReference>
<evidence type="ECO:0000259" key="1">
    <source>
        <dbReference type="Pfam" id="PF00188"/>
    </source>
</evidence>
<name>A0A2T6AGD4_9FLAO</name>
<dbReference type="InterPro" id="IPR014044">
    <property type="entry name" value="CAP_dom"/>
</dbReference>
<feature type="domain" description="SCP" evidence="1">
    <location>
        <begin position="53"/>
        <end position="162"/>
    </location>
</feature>
<organism evidence="2 3">
    <name type="scientific">Christiangramia gaetbulicola</name>
    <dbReference type="NCBI Taxonomy" id="703340"/>
    <lineage>
        <taxon>Bacteria</taxon>
        <taxon>Pseudomonadati</taxon>
        <taxon>Bacteroidota</taxon>
        <taxon>Flavobacteriia</taxon>
        <taxon>Flavobacteriales</taxon>
        <taxon>Flavobacteriaceae</taxon>
        <taxon>Christiangramia</taxon>
    </lineage>
</organism>
<gene>
    <name evidence="2" type="ORF">C8P64_1396</name>
</gene>
<dbReference type="Proteomes" id="UP000244174">
    <property type="component" value="Unassembled WGS sequence"/>
</dbReference>
<dbReference type="PANTHER" id="PTHR31157:SF1">
    <property type="entry name" value="SCP DOMAIN-CONTAINING PROTEIN"/>
    <property type="match status" value="1"/>
</dbReference>
<evidence type="ECO:0000313" key="2">
    <source>
        <dbReference type="EMBL" id="PTX42874.1"/>
    </source>
</evidence>
<reference evidence="2 3" key="1">
    <citation type="submission" date="2018-04" db="EMBL/GenBank/DDBJ databases">
        <title>Genomic Encyclopedia of Archaeal and Bacterial Type Strains, Phase II (KMG-II): from individual species to whole genera.</title>
        <authorList>
            <person name="Goeker M."/>
        </authorList>
    </citation>
    <scope>NUCLEOTIDE SEQUENCE [LARGE SCALE GENOMIC DNA]</scope>
    <source>
        <strain evidence="2 3">DSM 23082</strain>
    </source>
</reference>
<dbReference type="CDD" id="cd05379">
    <property type="entry name" value="CAP_bacterial"/>
    <property type="match status" value="1"/>
</dbReference>
<proteinExistence type="predicted"/>
<keyword evidence="3" id="KW-1185">Reference proteome</keyword>
<accession>A0A2T6AGD4</accession>
<sequence>MKKITFTGLTLIFCTLFLTSCSKDSLQDDVTAYDQVVTEKVEYQYNTIEVEILDELNLYRKALGLNQLRPLAELSIESEDHNMYMIEEGVVSHDNFSLRASELMNKVGAKAVAENVGFGYKTSGAVVNAWLKSKGHRENVEGGYTHFGISVRQDENGKNYFTNIFIKK</sequence>
<dbReference type="Gene3D" id="3.40.33.10">
    <property type="entry name" value="CAP"/>
    <property type="match status" value="1"/>
</dbReference>
<dbReference type="EMBL" id="QBKQ01000002">
    <property type="protein sequence ID" value="PTX42874.1"/>
    <property type="molecule type" value="Genomic_DNA"/>
</dbReference>
<dbReference type="RefSeq" id="WP_108171351.1">
    <property type="nucleotide sequence ID" value="NZ_QBKQ01000002.1"/>
</dbReference>
<dbReference type="InterPro" id="IPR035940">
    <property type="entry name" value="CAP_sf"/>
</dbReference>